<evidence type="ECO:0000313" key="3">
    <source>
        <dbReference type="Proteomes" id="UP000439986"/>
    </source>
</evidence>
<dbReference type="AlphaFoldDB" id="A0A844DC32"/>
<dbReference type="InterPro" id="IPR051606">
    <property type="entry name" value="Polyketide_Oxido-like"/>
</dbReference>
<dbReference type="Proteomes" id="UP000439986">
    <property type="component" value="Unassembled WGS sequence"/>
</dbReference>
<keyword evidence="3" id="KW-1185">Reference proteome</keyword>
<sequence>MARRGIREATPCWPARRPWRRMPSRYWQGAPHEASIFGASGTTGRHLVKLALDAGHDVSVLLRRADGLPLDHPRLSRIVGGFDDAVAVQAVVQNADAVISVLGSRKGAPATICTDGVRCILPAMQVAGVRRLIALSAYGALETSTVTWFIRFVRSVIADKMRDKDSMELLVRDSDTDWTLVRPPALTNGQAQRRYRVGAALRPGLTGHLSRADLAAFILATAEGGNYIREAPVVAA</sequence>
<dbReference type="Gene3D" id="3.40.50.720">
    <property type="entry name" value="NAD(P)-binding Rossmann-like Domain"/>
    <property type="match status" value="1"/>
</dbReference>
<organism evidence="2 3">
    <name type="scientific">Duganella aquatilis</name>
    <dbReference type="NCBI Taxonomy" id="2666082"/>
    <lineage>
        <taxon>Bacteria</taxon>
        <taxon>Pseudomonadati</taxon>
        <taxon>Pseudomonadota</taxon>
        <taxon>Betaproteobacteria</taxon>
        <taxon>Burkholderiales</taxon>
        <taxon>Oxalobacteraceae</taxon>
        <taxon>Telluria group</taxon>
        <taxon>Duganella</taxon>
    </lineage>
</organism>
<accession>A0A844DC32</accession>
<protein>
    <submittedName>
        <fullName evidence="2">NAD(P)H-binding protein</fullName>
    </submittedName>
</protein>
<feature type="domain" description="NAD(P)-binding" evidence="1">
    <location>
        <begin position="38"/>
        <end position="222"/>
    </location>
</feature>
<dbReference type="InterPro" id="IPR016040">
    <property type="entry name" value="NAD(P)-bd_dom"/>
</dbReference>
<comment type="caution">
    <text evidence="2">The sequence shown here is derived from an EMBL/GenBank/DDBJ whole genome shotgun (WGS) entry which is preliminary data.</text>
</comment>
<dbReference type="Pfam" id="PF13460">
    <property type="entry name" value="NAD_binding_10"/>
    <property type="match status" value="1"/>
</dbReference>
<dbReference type="GO" id="GO:0004074">
    <property type="term" value="F:biliverdin reductase [NAD(P)H] activity"/>
    <property type="evidence" value="ECO:0007669"/>
    <property type="project" value="TreeGrafter"/>
</dbReference>
<dbReference type="InterPro" id="IPR036291">
    <property type="entry name" value="NAD(P)-bd_dom_sf"/>
</dbReference>
<name>A0A844DC32_9BURK</name>
<dbReference type="PANTHER" id="PTHR43355:SF2">
    <property type="entry name" value="FLAVIN REDUCTASE (NADPH)"/>
    <property type="match status" value="1"/>
</dbReference>
<dbReference type="SUPFAM" id="SSF51735">
    <property type="entry name" value="NAD(P)-binding Rossmann-fold domains"/>
    <property type="match status" value="1"/>
</dbReference>
<dbReference type="GO" id="GO:0042602">
    <property type="term" value="F:riboflavin reductase (NADPH) activity"/>
    <property type="evidence" value="ECO:0007669"/>
    <property type="project" value="TreeGrafter"/>
</dbReference>
<evidence type="ECO:0000259" key="1">
    <source>
        <dbReference type="Pfam" id="PF13460"/>
    </source>
</evidence>
<evidence type="ECO:0000313" key="2">
    <source>
        <dbReference type="EMBL" id="MRW87985.1"/>
    </source>
</evidence>
<dbReference type="PANTHER" id="PTHR43355">
    <property type="entry name" value="FLAVIN REDUCTASE (NADPH)"/>
    <property type="match status" value="1"/>
</dbReference>
<reference evidence="2 3" key="1">
    <citation type="submission" date="2019-11" db="EMBL/GenBank/DDBJ databases">
        <title>Novel species isolated from a subtropical stream in China.</title>
        <authorList>
            <person name="Lu H."/>
        </authorList>
    </citation>
    <scope>NUCLEOTIDE SEQUENCE [LARGE SCALE GENOMIC DNA]</scope>
    <source>
        <strain evidence="2 3">FT26W</strain>
    </source>
</reference>
<gene>
    <name evidence="2" type="ORF">GJ698_28310</name>
</gene>
<proteinExistence type="predicted"/>
<dbReference type="EMBL" id="WKJL01000037">
    <property type="protein sequence ID" value="MRW87985.1"/>
    <property type="molecule type" value="Genomic_DNA"/>
</dbReference>